<dbReference type="RefSeq" id="WP_224123412.1">
    <property type="nucleotide sequence ID" value="NZ_JAIQZJ010000007.1"/>
</dbReference>
<name>A0ABS7UDG8_9ACTN</name>
<organism evidence="2 3">
    <name type="scientific">Nocardioides mangrovi</name>
    <dbReference type="NCBI Taxonomy" id="2874580"/>
    <lineage>
        <taxon>Bacteria</taxon>
        <taxon>Bacillati</taxon>
        <taxon>Actinomycetota</taxon>
        <taxon>Actinomycetes</taxon>
        <taxon>Propionibacteriales</taxon>
        <taxon>Nocardioidaceae</taxon>
        <taxon>Nocardioides</taxon>
    </lineage>
</organism>
<accession>A0ABS7UDG8</accession>
<evidence type="ECO:0000313" key="2">
    <source>
        <dbReference type="EMBL" id="MBZ5739039.1"/>
    </source>
</evidence>
<dbReference type="EMBL" id="JAIQZJ010000007">
    <property type="protein sequence ID" value="MBZ5739039.1"/>
    <property type="molecule type" value="Genomic_DNA"/>
</dbReference>
<reference evidence="2 3" key="1">
    <citation type="submission" date="2021-09" db="EMBL/GenBank/DDBJ databases">
        <title>Whole genome sequence of Nocardioides sp. GBK3QG-3.</title>
        <authorList>
            <person name="Tuo L."/>
        </authorList>
    </citation>
    <scope>NUCLEOTIDE SEQUENCE [LARGE SCALE GENOMIC DNA]</scope>
    <source>
        <strain evidence="2 3">GBK3QG-3</strain>
    </source>
</reference>
<keyword evidence="3" id="KW-1185">Reference proteome</keyword>
<dbReference type="SUPFAM" id="SSF82171">
    <property type="entry name" value="DPP6 N-terminal domain-like"/>
    <property type="match status" value="1"/>
</dbReference>
<comment type="caution">
    <text evidence="2">The sequence shown here is derived from an EMBL/GenBank/DDBJ whole genome shotgun (WGS) entry which is preliminary data.</text>
</comment>
<dbReference type="Proteomes" id="UP000780875">
    <property type="component" value="Unassembled WGS sequence"/>
</dbReference>
<evidence type="ECO:0008006" key="4">
    <source>
        <dbReference type="Google" id="ProtNLM"/>
    </source>
</evidence>
<gene>
    <name evidence="2" type="ORF">K8U61_12755</name>
</gene>
<protein>
    <recommendedName>
        <fullName evidence="4">WD40 repeat domain-containing protein</fullName>
    </recommendedName>
</protein>
<evidence type="ECO:0000313" key="3">
    <source>
        <dbReference type="Proteomes" id="UP000780875"/>
    </source>
</evidence>
<proteinExistence type="predicted"/>
<feature type="chain" id="PRO_5045954774" description="WD40 repeat domain-containing protein" evidence="1">
    <location>
        <begin position="33"/>
        <end position="327"/>
    </location>
</feature>
<keyword evidence="1" id="KW-0732">Signal</keyword>
<feature type="signal peptide" evidence="1">
    <location>
        <begin position="1"/>
        <end position="32"/>
    </location>
</feature>
<evidence type="ECO:0000256" key="1">
    <source>
        <dbReference type="SAM" id="SignalP"/>
    </source>
</evidence>
<sequence>MSVLENRRSGVRAPALVSAIALSVLAATAAVAAPLEPTPVKDDPNVNETSPAAHGGWFGWAQSRSNDAEKFDFYVQHGDDARIRVNAANTQGLGGDVTGHSAFYLQQLHGNAPRIHRYDLKTKQRSALPTSIAGGKRSSIRGSLTASGPWLLVQGSTPQRNDYPLHTVILYNRVTHERREIDHANYDYADTLVGQVNGRYVTYAWFSYGDYTSSVERYDIKTKRTVELVSYEDGLARTGTSVSSDGTVYYFENDPQCGSPDPCVFDLVRSPIAGSPTVIASMTRESWMLQPGRTHVKDRSDGSHVVYVSWSGDDGDSDIDKLVDDGS</sequence>